<organism evidence="1 2">
    <name type="scientific">Salix purpurea</name>
    <name type="common">Purple osier willow</name>
    <dbReference type="NCBI Taxonomy" id="77065"/>
    <lineage>
        <taxon>Eukaryota</taxon>
        <taxon>Viridiplantae</taxon>
        <taxon>Streptophyta</taxon>
        <taxon>Embryophyta</taxon>
        <taxon>Tracheophyta</taxon>
        <taxon>Spermatophyta</taxon>
        <taxon>Magnoliopsida</taxon>
        <taxon>eudicotyledons</taxon>
        <taxon>Gunneridae</taxon>
        <taxon>Pentapetalae</taxon>
        <taxon>rosids</taxon>
        <taxon>fabids</taxon>
        <taxon>Malpighiales</taxon>
        <taxon>Salicaceae</taxon>
        <taxon>Saliceae</taxon>
        <taxon>Salix</taxon>
    </lineage>
</organism>
<dbReference type="PANTHER" id="PTHR31384:SF160">
    <property type="entry name" value="AUXIN RESPONSE FACTOR 16"/>
    <property type="match status" value="1"/>
</dbReference>
<reference evidence="1" key="2">
    <citation type="journal article" date="2023" name="Int. J. Mol. Sci.">
        <title>De Novo Assembly and Annotation of 11 Diverse Shrub Willow (Salix) Genomes Reveals Novel Gene Organization in Sex-Linked Regions.</title>
        <authorList>
            <person name="Hyden B."/>
            <person name="Feng K."/>
            <person name="Yates T.B."/>
            <person name="Jawdy S."/>
            <person name="Cereghino C."/>
            <person name="Smart L.B."/>
            <person name="Muchero W."/>
        </authorList>
    </citation>
    <scope>NUCLEOTIDE SEQUENCE</scope>
    <source>
        <tissue evidence="1">Shoot tip</tissue>
    </source>
</reference>
<name>A0A9Q0TVV7_SALPP</name>
<dbReference type="PANTHER" id="PTHR31384">
    <property type="entry name" value="AUXIN RESPONSE FACTOR 4-RELATED"/>
    <property type="match status" value="1"/>
</dbReference>
<evidence type="ECO:0000313" key="2">
    <source>
        <dbReference type="Proteomes" id="UP001151532"/>
    </source>
</evidence>
<keyword evidence="2" id="KW-1185">Reference proteome</keyword>
<reference evidence="1" key="1">
    <citation type="submission" date="2022-11" db="EMBL/GenBank/DDBJ databases">
        <authorList>
            <person name="Hyden B.L."/>
            <person name="Feng K."/>
            <person name="Yates T."/>
            <person name="Jawdy S."/>
            <person name="Smart L.B."/>
            <person name="Muchero W."/>
        </authorList>
    </citation>
    <scope>NUCLEOTIDE SEQUENCE</scope>
    <source>
        <tissue evidence="1">Shoot tip</tissue>
    </source>
</reference>
<dbReference type="GO" id="GO:0003677">
    <property type="term" value="F:DNA binding"/>
    <property type="evidence" value="ECO:0007669"/>
    <property type="project" value="InterPro"/>
</dbReference>
<dbReference type="EMBL" id="JAPFFK010000014">
    <property type="protein sequence ID" value="KAJ6718685.1"/>
    <property type="molecule type" value="Genomic_DNA"/>
</dbReference>
<comment type="caution">
    <text evidence="1">The sequence shown here is derived from an EMBL/GenBank/DDBJ whole genome shotgun (WGS) entry which is preliminary data.</text>
</comment>
<gene>
    <name evidence="1" type="ORF">OIU79_006536</name>
</gene>
<dbReference type="OrthoDB" id="2016915at2759"/>
<proteinExistence type="predicted"/>
<evidence type="ECO:0000313" key="1">
    <source>
        <dbReference type="EMBL" id="KAJ6718685.1"/>
    </source>
</evidence>
<dbReference type="Proteomes" id="UP001151532">
    <property type="component" value="Chromosome 10"/>
</dbReference>
<dbReference type="InterPro" id="IPR044835">
    <property type="entry name" value="ARF_plant"/>
</dbReference>
<sequence length="119" mass="13096">MPSTLNPLSISLKQIPSLILYCIATIKFLANPDTNEVYAKIDFVPLPNTNLDLAHDRGLCGNGNDGDNCPYKPASFAKSLTQFDANNGGGFSMPRYCVEMIWGRNEEPTRVVPLCERTS</sequence>
<protein>
    <submittedName>
        <fullName evidence="1">AUXIN RESPONSE FACTOR 4-RELATED</fullName>
    </submittedName>
</protein>
<dbReference type="GO" id="GO:0009725">
    <property type="term" value="P:response to hormone"/>
    <property type="evidence" value="ECO:0007669"/>
    <property type="project" value="InterPro"/>
</dbReference>
<dbReference type="AlphaFoldDB" id="A0A9Q0TVV7"/>
<dbReference type="GO" id="GO:0006355">
    <property type="term" value="P:regulation of DNA-templated transcription"/>
    <property type="evidence" value="ECO:0007669"/>
    <property type="project" value="InterPro"/>
</dbReference>
<accession>A0A9Q0TVV7</accession>